<accession>A0A7W8IS52</accession>
<proteinExistence type="predicted"/>
<keyword evidence="3" id="KW-0812">Transmembrane</keyword>
<evidence type="ECO:0000256" key="3">
    <source>
        <dbReference type="ARBA" id="ARBA00022692"/>
    </source>
</evidence>
<gene>
    <name evidence="8" type="ORF">HNQ34_002753</name>
</gene>
<evidence type="ECO:0000256" key="5">
    <source>
        <dbReference type="ARBA" id="ARBA00023136"/>
    </source>
</evidence>
<reference evidence="8 9" key="1">
    <citation type="submission" date="2020-08" db="EMBL/GenBank/DDBJ databases">
        <title>Genomic Encyclopedia of Type Strains, Phase IV (KMG-IV): sequencing the most valuable type-strain genomes for metagenomic binning, comparative biology and taxonomic classification.</title>
        <authorList>
            <person name="Goeker M."/>
        </authorList>
    </citation>
    <scope>NUCLEOTIDE SEQUENCE [LARGE SCALE GENOMIC DNA]</scope>
    <source>
        <strain evidence="8 9">DSM 16325</strain>
    </source>
</reference>
<dbReference type="EMBL" id="JACHEP010000019">
    <property type="protein sequence ID" value="MBB5325652.1"/>
    <property type="molecule type" value="Genomic_DNA"/>
</dbReference>
<dbReference type="GO" id="GO:0005886">
    <property type="term" value="C:plasma membrane"/>
    <property type="evidence" value="ECO:0007669"/>
    <property type="project" value="UniProtKB-SubCell"/>
</dbReference>
<evidence type="ECO:0000256" key="1">
    <source>
        <dbReference type="ARBA" id="ARBA00004162"/>
    </source>
</evidence>
<evidence type="ECO:0000256" key="2">
    <source>
        <dbReference type="ARBA" id="ARBA00022475"/>
    </source>
</evidence>
<dbReference type="Proteomes" id="UP000520011">
    <property type="component" value="Unassembled WGS sequence"/>
</dbReference>
<dbReference type="Pfam" id="PF12791">
    <property type="entry name" value="RsgI_N"/>
    <property type="match status" value="1"/>
</dbReference>
<dbReference type="PROSITE" id="PS51849">
    <property type="entry name" value="RSGI_N"/>
    <property type="match status" value="1"/>
</dbReference>
<evidence type="ECO:0000256" key="6">
    <source>
        <dbReference type="SAM" id="MobiDB-lite"/>
    </source>
</evidence>
<name>A0A7W8IS52_9BACL</name>
<feature type="domain" description="RsgI N-terminal anti-sigma" evidence="7">
    <location>
        <begin position="2"/>
        <end position="49"/>
    </location>
</feature>
<evidence type="ECO:0000256" key="4">
    <source>
        <dbReference type="ARBA" id="ARBA00022989"/>
    </source>
</evidence>
<organism evidence="8 9">
    <name type="scientific">Anoxybacteroides tepidamans</name>
    <dbReference type="NCBI Taxonomy" id="265948"/>
    <lineage>
        <taxon>Bacteria</taxon>
        <taxon>Bacillati</taxon>
        <taxon>Bacillota</taxon>
        <taxon>Bacilli</taxon>
        <taxon>Bacillales</taxon>
        <taxon>Anoxybacillaceae</taxon>
        <taxon>Anoxybacteroides</taxon>
    </lineage>
</organism>
<comment type="caution">
    <text evidence="8">The sequence shown here is derived from an EMBL/GenBank/DDBJ whole genome shotgun (WGS) entry which is preliminary data.</text>
</comment>
<dbReference type="AlphaFoldDB" id="A0A7W8IS52"/>
<dbReference type="InterPro" id="IPR055431">
    <property type="entry name" value="RsgI_M"/>
</dbReference>
<evidence type="ECO:0000313" key="8">
    <source>
        <dbReference type="EMBL" id="MBB5325652.1"/>
    </source>
</evidence>
<evidence type="ECO:0000313" key="9">
    <source>
        <dbReference type="Proteomes" id="UP000520011"/>
    </source>
</evidence>
<keyword evidence="4" id="KW-1133">Transmembrane helix</keyword>
<keyword evidence="9" id="KW-1185">Reference proteome</keyword>
<comment type="subcellular location">
    <subcellularLocation>
        <location evidence="1">Cell membrane</location>
        <topology evidence="1">Single-pass membrane protein</topology>
    </subcellularLocation>
</comment>
<keyword evidence="2" id="KW-1003">Cell membrane</keyword>
<dbReference type="RefSeq" id="WP_183255404.1">
    <property type="nucleotide sequence ID" value="NZ_JACHEP010000019.1"/>
</dbReference>
<dbReference type="Pfam" id="PF23750">
    <property type="entry name" value="RsgI_M"/>
    <property type="match status" value="1"/>
</dbReference>
<dbReference type="InterPro" id="IPR024449">
    <property type="entry name" value="Anti-sigma_RsgI_N"/>
</dbReference>
<feature type="region of interest" description="Disordered" evidence="6">
    <location>
        <begin position="239"/>
        <end position="365"/>
    </location>
</feature>
<protein>
    <recommendedName>
        <fullName evidence="7">RsgI N-terminal anti-sigma domain-containing protein</fullName>
    </recommendedName>
</protein>
<sequence>MRNGIIMEEHKRYYIVMTRDGEFLKVKKIKEYQIGEEISFTTSQEEKASLGRKLFARKIPQVSMALVLLLAVIPLLTNLNTGKAYAYVTIDMNPSIEMSIDDKQTVTAMRAYNDDGRKIVRSIADWKGKTLTDVTEEIVDQSEQNGYLKNERDVMISITHINKKDKAIDEQIEKTIHMIEQKRKLAVTLIEISKRTHDEAKKLGVSPNKLAIAENKGVPIEKVKEKSVAEIKKLFGNLTEKDKQMEHKEQQTNRNKREVEENGNKTQEEYGRKEIENEKTKVPKKQENDSKHLEKEQKKILEPEEKRKQLDKQEKANNEQENHKQPEEQTKTEREEEKPKPLEKQEKALKEEKREEEQQKKKDED</sequence>
<evidence type="ECO:0000259" key="7">
    <source>
        <dbReference type="PROSITE" id="PS51849"/>
    </source>
</evidence>
<keyword evidence="5" id="KW-0472">Membrane</keyword>